<dbReference type="InterPro" id="IPR050834">
    <property type="entry name" value="Glycosyltransf_2"/>
</dbReference>
<keyword evidence="3" id="KW-1185">Reference proteome</keyword>
<dbReference type="SUPFAM" id="SSF53448">
    <property type="entry name" value="Nucleotide-diphospho-sugar transferases"/>
    <property type="match status" value="1"/>
</dbReference>
<feature type="domain" description="Glycosyltransferase 2-like" evidence="1">
    <location>
        <begin position="6"/>
        <end position="117"/>
    </location>
</feature>
<evidence type="ECO:0000259" key="1">
    <source>
        <dbReference type="Pfam" id="PF00535"/>
    </source>
</evidence>
<evidence type="ECO:0000313" key="2">
    <source>
        <dbReference type="EMBL" id="MFD1981400.1"/>
    </source>
</evidence>
<dbReference type="PANTHER" id="PTHR43685">
    <property type="entry name" value="GLYCOSYLTRANSFERASE"/>
    <property type="match status" value="1"/>
</dbReference>
<protein>
    <submittedName>
        <fullName evidence="2">Glycosyltransferase family 2 protein</fullName>
    </submittedName>
</protein>
<name>A0ABW4U4T6_9HYPH</name>
<dbReference type="EMBL" id="JBHUGZ010000001">
    <property type="protein sequence ID" value="MFD1981400.1"/>
    <property type="molecule type" value="Genomic_DNA"/>
</dbReference>
<evidence type="ECO:0000313" key="3">
    <source>
        <dbReference type="Proteomes" id="UP001597405"/>
    </source>
</evidence>
<dbReference type="InterPro" id="IPR029044">
    <property type="entry name" value="Nucleotide-diphossugar_trans"/>
</dbReference>
<dbReference type="PANTHER" id="PTHR43685:SF2">
    <property type="entry name" value="GLYCOSYLTRANSFERASE 2-LIKE DOMAIN-CONTAINING PROTEIN"/>
    <property type="match status" value="1"/>
</dbReference>
<dbReference type="Pfam" id="PF00535">
    <property type="entry name" value="Glycos_transf_2"/>
    <property type="match status" value="1"/>
</dbReference>
<dbReference type="InterPro" id="IPR001173">
    <property type="entry name" value="Glyco_trans_2-like"/>
</dbReference>
<dbReference type="RefSeq" id="WP_379092752.1">
    <property type="nucleotide sequence ID" value="NZ_JBHUGZ010000001.1"/>
</dbReference>
<dbReference type="Gene3D" id="3.90.550.10">
    <property type="entry name" value="Spore Coat Polysaccharide Biosynthesis Protein SpsA, Chain A"/>
    <property type="match status" value="1"/>
</dbReference>
<proteinExistence type="predicted"/>
<gene>
    <name evidence="2" type="ORF">ACFSOZ_01590</name>
</gene>
<organism evidence="2 3">
    <name type="scientific">Mesorhizobium newzealandense</name>
    <dbReference type="NCBI Taxonomy" id="1300302"/>
    <lineage>
        <taxon>Bacteria</taxon>
        <taxon>Pseudomonadati</taxon>
        <taxon>Pseudomonadota</taxon>
        <taxon>Alphaproteobacteria</taxon>
        <taxon>Hyphomicrobiales</taxon>
        <taxon>Phyllobacteriaceae</taxon>
        <taxon>Mesorhizobium</taxon>
    </lineage>
</organism>
<reference evidence="3" key="1">
    <citation type="journal article" date="2019" name="Int. J. Syst. Evol. Microbiol.">
        <title>The Global Catalogue of Microorganisms (GCM) 10K type strain sequencing project: providing services to taxonomists for standard genome sequencing and annotation.</title>
        <authorList>
            <consortium name="The Broad Institute Genomics Platform"/>
            <consortium name="The Broad Institute Genome Sequencing Center for Infectious Disease"/>
            <person name="Wu L."/>
            <person name="Ma J."/>
        </authorList>
    </citation>
    <scope>NUCLEOTIDE SEQUENCE [LARGE SCALE GENOMIC DNA]</scope>
    <source>
        <strain evidence="3">CGMCC 1.16225</strain>
    </source>
</reference>
<dbReference type="Proteomes" id="UP001597405">
    <property type="component" value="Unassembled WGS sequence"/>
</dbReference>
<accession>A0ABW4U4T6</accession>
<dbReference type="CDD" id="cd00761">
    <property type="entry name" value="Glyco_tranf_GTA_type"/>
    <property type="match status" value="1"/>
</dbReference>
<comment type="caution">
    <text evidence="2">The sequence shown here is derived from an EMBL/GenBank/DDBJ whole genome shotgun (WGS) entry which is preliminary data.</text>
</comment>
<sequence>MTSIDLIIPCYNYAHYLPQCVDSALGQDVDGLRVLIIDNASTDKSVEVARRLAEKDSRIEVICHETNLGPHASFNEGIDRARADCFMILCADDILAPGSLRRGIEVLEHCPEAAIVLGASSEPFVGDIPPELEPQPEGWSLLRGHDYIEQCCRAAGQNSGAHAILIRTSVQKLAGHYRASLTHMDDLEMVMRLACIGSVARLRGALVVQRMHATNQLSALWDDRRRDLQEREAAFNSFFCQEGWNIAGSKRLHRTARRRIAETAFWSAASHFYRGKGSAGLGLLRYSLGLDPTLVVFPPVDHLFRTHGALRRMAAVVSGESR</sequence>